<dbReference type="AlphaFoldDB" id="A0A6A5GNF6"/>
<proteinExistence type="predicted"/>
<comment type="caution">
    <text evidence="2">The sequence shown here is derived from an EMBL/GenBank/DDBJ whole genome shotgun (WGS) entry which is preliminary data.</text>
</comment>
<dbReference type="GeneID" id="9805930"/>
<name>A0A6A5GNF6_CAERE</name>
<dbReference type="RefSeq" id="XP_003088599.2">
    <property type="nucleotide sequence ID" value="XM_003088551.2"/>
</dbReference>
<organism evidence="2 3">
    <name type="scientific">Caenorhabditis remanei</name>
    <name type="common">Caenorhabditis vulgaris</name>
    <dbReference type="NCBI Taxonomy" id="31234"/>
    <lineage>
        <taxon>Eukaryota</taxon>
        <taxon>Metazoa</taxon>
        <taxon>Ecdysozoa</taxon>
        <taxon>Nematoda</taxon>
        <taxon>Chromadorea</taxon>
        <taxon>Rhabditida</taxon>
        <taxon>Rhabditina</taxon>
        <taxon>Rhabditomorpha</taxon>
        <taxon>Rhabditoidea</taxon>
        <taxon>Rhabditidae</taxon>
        <taxon>Peloderinae</taxon>
        <taxon>Caenorhabditis</taxon>
    </lineage>
</organism>
<evidence type="ECO:0000256" key="1">
    <source>
        <dbReference type="SAM" id="SignalP"/>
    </source>
</evidence>
<sequence length="198" mass="22373">MKFCCFITSIIFLAIAGFSFSLSTEDQQNLINHLNDFRSKFAASAQISNMYQLEYNKIRENEAKNYSKSCPFPDDLKDQPHYAVLDKKYVKNFLKYSQNHGKEINGTDKFFGAEDYFSYVLRPLYMEVGCAELPKPCKLEAKAGGIQNITVKTLCIFGPYMEPADLDRLYGKPGSGCVYGKAENGLCKKAIVLEATEE</sequence>
<evidence type="ECO:0008006" key="4">
    <source>
        <dbReference type="Google" id="ProtNLM"/>
    </source>
</evidence>
<dbReference type="EMBL" id="WUAV01000004">
    <property type="protein sequence ID" value="KAF1756086.1"/>
    <property type="molecule type" value="Genomic_DNA"/>
</dbReference>
<reference evidence="2 3" key="1">
    <citation type="submission" date="2019-12" db="EMBL/GenBank/DDBJ databases">
        <title>Chromosome-level assembly of the Caenorhabditis remanei genome.</title>
        <authorList>
            <person name="Teterina A.A."/>
            <person name="Willis J.H."/>
            <person name="Phillips P.C."/>
        </authorList>
    </citation>
    <scope>NUCLEOTIDE SEQUENCE [LARGE SCALE GENOMIC DNA]</scope>
    <source>
        <strain evidence="2 3">PX506</strain>
        <tissue evidence="2">Whole organism</tissue>
    </source>
</reference>
<feature type="chain" id="PRO_5025500723" description="SCP domain-containing protein" evidence="1">
    <location>
        <begin position="22"/>
        <end position="198"/>
    </location>
</feature>
<feature type="signal peptide" evidence="1">
    <location>
        <begin position="1"/>
        <end position="21"/>
    </location>
</feature>
<evidence type="ECO:0000313" key="3">
    <source>
        <dbReference type="Proteomes" id="UP000483820"/>
    </source>
</evidence>
<dbReference type="CTD" id="9805930"/>
<accession>A0A6A5GNF6</accession>
<dbReference type="InterPro" id="IPR035940">
    <property type="entry name" value="CAP_sf"/>
</dbReference>
<gene>
    <name evidence="2" type="ORF">GCK72_012539</name>
</gene>
<dbReference type="Gene3D" id="3.40.33.10">
    <property type="entry name" value="CAP"/>
    <property type="match status" value="1"/>
</dbReference>
<keyword evidence="1" id="KW-0732">Signal</keyword>
<evidence type="ECO:0000313" key="2">
    <source>
        <dbReference type="EMBL" id="KAF1756086.1"/>
    </source>
</evidence>
<dbReference type="SUPFAM" id="SSF55797">
    <property type="entry name" value="PR-1-like"/>
    <property type="match status" value="1"/>
</dbReference>
<dbReference type="Proteomes" id="UP000483820">
    <property type="component" value="Chromosome IV"/>
</dbReference>
<protein>
    <recommendedName>
        <fullName evidence="4">SCP domain-containing protein</fullName>
    </recommendedName>
</protein>
<dbReference type="KEGG" id="crq:GCK72_012539"/>